<protein>
    <submittedName>
        <fullName evidence="2">Uncharacterized protein</fullName>
    </submittedName>
</protein>
<evidence type="ECO:0000313" key="3">
    <source>
        <dbReference type="Proteomes" id="UP001595818"/>
    </source>
</evidence>
<proteinExistence type="predicted"/>
<feature type="transmembrane region" description="Helical" evidence="1">
    <location>
        <begin position="131"/>
        <end position="151"/>
    </location>
</feature>
<feature type="transmembrane region" description="Helical" evidence="1">
    <location>
        <begin position="40"/>
        <end position="56"/>
    </location>
</feature>
<keyword evidence="1" id="KW-0472">Membrane</keyword>
<reference evidence="3" key="1">
    <citation type="journal article" date="2019" name="Int. J. Syst. Evol. Microbiol.">
        <title>The Global Catalogue of Microorganisms (GCM) 10K type strain sequencing project: providing services to taxonomists for standard genome sequencing and annotation.</title>
        <authorList>
            <consortium name="The Broad Institute Genomics Platform"/>
            <consortium name="The Broad Institute Genome Sequencing Center for Infectious Disease"/>
            <person name="Wu L."/>
            <person name="Ma J."/>
        </authorList>
    </citation>
    <scope>NUCLEOTIDE SEQUENCE [LARGE SCALE GENOMIC DNA]</scope>
    <source>
        <strain evidence="3">CGMCC 4.7466</strain>
    </source>
</reference>
<name>A0ABV9SVB2_9BACT</name>
<gene>
    <name evidence="2" type="ORF">ACFPFU_01060</name>
</gene>
<feature type="transmembrane region" description="Helical" evidence="1">
    <location>
        <begin position="7"/>
        <end position="28"/>
    </location>
</feature>
<organism evidence="2 3">
    <name type="scientific">Negadavirga shengliensis</name>
    <dbReference type="NCBI Taxonomy" id="1389218"/>
    <lineage>
        <taxon>Bacteria</taxon>
        <taxon>Pseudomonadati</taxon>
        <taxon>Bacteroidota</taxon>
        <taxon>Cytophagia</taxon>
        <taxon>Cytophagales</taxon>
        <taxon>Cyclobacteriaceae</taxon>
        <taxon>Negadavirga</taxon>
    </lineage>
</organism>
<feature type="transmembrane region" description="Helical" evidence="1">
    <location>
        <begin position="68"/>
        <end position="84"/>
    </location>
</feature>
<evidence type="ECO:0000313" key="2">
    <source>
        <dbReference type="EMBL" id="MFC4870257.1"/>
    </source>
</evidence>
<sequence>MSRTKSLIIALSFMVLGYLVSYLYTSLVLGTVYQCVHSDLYYLFYIPLVYFGVYAITGNTTFGKYNDAAGYFLIALFLILYSHITMGKPVLSHIFFACLGLFILLVPLRFFAGELKVKYPLGKNKSMKTRVLKMIVLVVSITISLMIFTSWDTIKVWLGQVF</sequence>
<accession>A0ABV9SVB2</accession>
<keyword evidence="3" id="KW-1185">Reference proteome</keyword>
<feature type="transmembrane region" description="Helical" evidence="1">
    <location>
        <begin position="90"/>
        <end position="111"/>
    </location>
</feature>
<dbReference type="RefSeq" id="WP_377060638.1">
    <property type="nucleotide sequence ID" value="NZ_JBHSJJ010000001.1"/>
</dbReference>
<keyword evidence="1" id="KW-0812">Transmembrane</keyword>
<keyword evidence="1" id="KW-1133">Transmembrane helix</keyword>
<dbReference type="EMBL" id="JBHSJJ010000001">
    <property type="protein sequence ID" value="MFC4870257.1"/>
    <property type="molecule type" value="Genomic_DNA"/>
</dbReference>
<evidence type="ECO:0000256" key="1">
    <source>
        <dbReference type="SAM" id="Phobius"/>
    </source>
</evidence>
<comment type="caution">
    <text evidence="2">The sequence shown here is derived from an EMBL/GenBank/DDBJ whole genome shotgun (WGS) entry which is preliminary data.</text>
</comment>
<dbReference type="Proteomes" id="UP001595818">
    <property type="component" value="Unassembled WGS sequence"/>
</dbReference>